<evidence type="ECO:0000313" key="2">
    <source>
        <dbReference type="Proteomes" id="UP001055072"/>
    </source>
</evidence>
<accession>A0ACB8TNW4</accession>
<reference evidence="1" key="1">
    <citation type="journal article" date="2021" name="Environ. Microbiol.">
        <title>Gene family expansions and transcriptome signatures uncover fungal adaptations to wood decay.</title>
        <authorList>
            <person name="Hage H."/>
            <person name="Miyauchi S."/>
            <person name="Viragh M."/>
            <person name="Drula E."/>
            <person name="Min B."/>
            <person name="Chaduli D."/>
            <person name="Navarro D."/>
            <person name="Favel A."/>
            <person name="Norest M."/>
            <person name="Lesage-Meessen L."/>
            <person name="Balint B."/>
            <person name="Merenyi Z."/>
            <person name="de Eugenio L."/>
            <person name="Morin E."/>
            <person name="Martinez A.T."/>
            <person name="Baldrian P."/>
            <person name="Stursova M."/>
            <person name="Martinez M.J."/>
            <person name="Novotny C."/>
            <person name="Magnuson J.K."/>
            <person name="Spatafora J.W."/>
            <person name="Maurice S."/>
            <person name="Pangilinan J."/>
            <person name="Andreopoulos W."/>
            <person name="LaButti K."/>
            <person name="Hundley H."/>
            <person name="Na H."/>
            <person name="Kuo A."/>
            <person name="Barry K."/>
            <person name="Lipzen A."/>
            <person name="Henrissat B."/>
            <person name="Riley R."/>
            <person name="Ahrendt S."/>
            <person name="Nagy L.G."/>
            <person name="Grigoriev I.V."/>
            <person name="Martin F."/>
            <person name="Rosso M.N."/>
        </authorList>
    </citation>
    <scope>NUCLEOTIDE SEQUENCE</scope>
    <source>
        <strain evidence="1">CBS 384.51</strain>
    </source>
</reference>
<gene>
    <name evidence="1" type="ORF">BDY19DRAFT_910398</name>
</gene>
<dbReference type="Proteomes" id="UP001055072">
    <property type="component" value="Unassembled WGS sequence"/>
</dbReference>
<organism evidence="1 2">
    <name type="scientific">Irpex rosettiformis</name>
    <dbReference type="NCBI Taxonomy" id="378272"/>
    <lineage>
        <taxon>Eukaryota</taxon>
        <taxon>Fungi</taxon>
        <taxon>Dikarya</taxon>
        <taxon>Basidiomycota</taxon>
        <taxon>Agaricomycotina</taxon>
        <taxon>Agaricomycetes</taxon>
        <taxon>Polyporales</taxon>
        <taxon>Irpicaceae</taxon>
        <taxon>Irpex</taxon>
    </lineage>
</organism>
<name>A0ACB8TNW4_9APHY</name>
<protein>
    <submittedName>
        <fullName evidence="1">Uncharacterized protein</fullName>
    </submittedName>
</protein>
<dbReference type="EMBL" id="MU274955">
    <property type="protein sequence ID" value="KAI0083710.1"/>
    <property type="molecule type" value="Genomic_DNA"/>
</dbReference>
<proteinExistence type="predicted"/>
<sequence>MSTLLEQGGPQLCKDHPLARERRASNLTLMHWDPIESLDASDILYYANIALINLRAIRWIRVLLVDTLPVEEFKSLQIHADGLRCFRRVGSGKMCAETDRSCEINGNFAQYEGERVKYREKRKASPQYILRGRGDRGKVASSYLDGGMDSTDLRELSSIVPRHPQASLRGVQAPIFASVREVKHGTYVGEKGPFVHDICVPRRTRVLDVHTQARGPLHCATTVASLAAYGIEPNRLFLSLAVQSATGSLPANLPQATTATGLRTRVFVYLGRLYILIHLHIPVNARGHLCTSSGSQMAIVQSVETNIGVFRAYLTSGLKLQVPHWASSTTKELSRLMLCSYHSAHYGVRTTEHESETLLKRKDIARRERESLIKY</sequence>
<comment type="caution">
    <text evidence="1">The sequence shown here is derived from an EMBL/GenBank/DDBJ whole genome shotgun (WGS) entry which is preliminary data.</text>
</comment>
<evidence type="ECO:0000313" key="1">
    <source>
        <dbReference type="EMBL" id="KAI0083710.1"/>
    </source>
</evidence>
<keyword evidence="2" id="KW-1185">Reference proteome</keyword>